<comment type="caution">
    <text evidence="2">The sequence shown here is derived from an EMBL/GenBank/DDBJ whole genome shotgun (WGS) entry which is preliminary data.</text>
</comment>
<organism evidence="2 3">
    <name type="scientific">Sandaracinomonas limnophila</name>
    <dbReference type="NCBI Taxonomy" id="1862386"/>
    <lineage>
        <taxon>Bacteria</taxon>
        <taxon>Pseudomonadati</taxon>
        <taxon>Bacteroidota</taxon>
        <taxon>Cytophagia</taxon>
        <taxon>Cytophagales</taxon>
        <taxon>Flectobacillaceae</taxon>
        <taxon>Sandaracinomonas</taxon>
    </lineage>
</organism>
<evidence type="ECO:0008006" key="4">
    <source>
        <dbReference type="Google" id="ProtNLM"/>
    </source>
</evidence>
<keyword evidence="3" id="KW-1185">Reference proteome</keyword>
<evidence type="ECO:0000313" key="2">
    <source>
        <dbReference type="EMBL" id="RVU24020.1"/>
    </source>
</evidence>
<dbReference type="Proteomes" id="UP000282832">
    <property type="component" value="Unassembled WGS sequence"/>
</dbReference>
<dbReference type="OrthoDB" id="9816402at2"/>
<dbReference type="EMBL" id="SACY01000004">
    <property type="protein sequence ID" value="RVU24020.1"/>
    <property type="molecule type" value="Genomic_DNA"/>
</dbReference>
<dbReference type="RefSeq" id="WP_127804490.1">
    <property type="nucleotide sequence ID" value="NZ_SACY01000004.1"/>
</dbReference>
<evidence type="ECO:0000256" key="1">
    <source>
        <dbReference type="SAM" id="SignalP"/>
    </source>
</evidence>
<feature type="signal peptide" evidence="1">
    <location>
        <begin position="1"/>
        <end position="19"/>
    </location>
</feature>
<gene>
    <name evidence="2" type="ORF">EOJ36_08825</name>
</gene>
<evidence type="ECO:0000313" key="3">
    <source>
        <dbReference type="Proteomes" id="UP000282832"/>
    </source>
</evidence>
<keyword evidence="1" id="KW-0732">Signal</keyword>
<dbReference type="AlphaFoldDB" id="A0A437PP13"/>
<sequence length="246" mass="27500">MRNGILIFCCWISTFCAFAQTTTGKYVAFLACPIVRDSKAMPCWLAEKDGTTYYLGQQGSSASAFYPPQLKHQVLVEGFIQDPQKTSCGGIVIDPIVISVMPELDVACTTLLPAEDGLEPPAPVPFPKYEPFSDDTKEFQILYDFDSDYLTLHKTRIAGEAVRVAKIQQPARIEIHAYRGKSKLSDGTILEEKLAMVHRRAEKMFDVFVGLDISKEKIKVIEHEKALGGKGEGDYLNRKLVIKLYK</sequence>
<name>A0A437PP13_9BACT</name>
<accession>A0A437PP13</accession>
<protein>
    <recommendedName>
        <fullName evidence="4">OmpA-like domain-containing protein</fullName>
    </recommendedName>
</protein>
<reference evidence="2 3" key="1">
    <citation type="submission" date="2019-01" db="EMBL/GenBank/DDBJ databases">
        <authorList>
            <person name="Chen W.-M."/>
        </authorList>
    </citation>
    <scope>NUCLEOTIDE SEQUENCE [LARGE SCALE GENOMIC DNA]</scope>
    <source>
        <strain evidence="2 3">FSY-15</strain>
    </source>
</reference>
<proteinExistence type="predicted"/>
<feature type="chain" id="PRO_5019554921" description="OmpA-like domain-containing protein" evidence="1">
    <location>
        <begin position="20"/>
        <end position="246"/>
    </location>
</feature>